<comment type="caution">
    <text evidence="2">The sequence shown here is derived from an EMBL/GenBank/DDBJ whole genome shotgun (WGS) entry which is preliminary data.</text>
</comment>
<organism evidence="2 3">
    <name type="scientific">Biformimicrobium ophioploci</name>
    <dbReference type="NCBI Taxonomy" id="3036711"/>
    <lineage>
        <taxon>Bacteria</taxon>
        <taxon>Pseudomonadati</taxon>
        <taxon>Pseudomonadota</taxon>
        <taxon>Gammaproteobacteria</taxon>
        <taxon>Cellvibrionales</taxon>
        <taxon>Microbulbiferaceae</taxon>
        <taxon>Biformimicrobium</taxon>
    </lineage>
</organism>
<dbReference type="Proteomes" id="UP001224392">
    <property type="component" value="Unassembled WGS sequence"/>
</dbReference>
<sequence length="344" mass="36725">MKKLNSQRGLSIIELMVGLLLSSLLLLGVLQVFDGNSASSRMQNAYARLQESGRFASDFLSREARMADYWGCAPDKSSIRNHLDPADSDYDSEVHGNFGADGVLGQDNVSGLTIGGMNVIDGTDVLELSGATDACRGTGRMVPSVTAAALHVTPSCNVVPGQIVLITNCQSGELFTVTNVQNGGGGDSGKKTIVHNTGVDDTDWVQNATKTLQREYGADAKVLVPYNHKFFIANSPVGTPSLYMSENGGTARELVPNIDDFQLLYGRDGNGDDVVDIWGPAVNDKALMEQVLALKFQLVPSSDNRVSAADQAITNLDGASTTYTDGKLRKVYTSAVKVRNRGEI</sequence>
<feature type="transmembrane region" description="Helical" evidence="1">
    <location>
        <begin position="12"/>
        <end position="33"/>
    </location>
</feature>
<gene>
    <name evidence="2" type="ORF">MNKW57_29000</name>
</gene>
<accession>A0ABQ6M2R3</accession>
<reference evidence="2 3" key="1">
    <citation type="submission" date="2023-04" db="EMBL/GenBank/DDBJ databases">
        <title>Marinobulbifer ophiurae gen. nov., sp. Nov., isolate from tissue of brittle star Ophioplocus japonicus.</title>
        <authorList>
            <person name="Kawano K."/>
            <person name="Sawayama S."/>
            <person name="Nakagawa S."/>
        </authorList>
    </citation>
    <scope>NUCLEOTIDE SEQUENCE [LARGE SCALE GENOMIC DNA]</scope>
    <source>
        <strain evidence="2 3">NKW57</strain>
    </source>
</reference>
<dbReference type="EMBL" id="BSYJ01000007">
    <property type="protein sequence ID" value="GMG88579.1"/>
    <property type="molecule type" value="Genomic_DNA"/>
</dbReference>
<keyword evidence="3" id="KW-1185">Reference proteome</keyword>
<dbReference type="Pfam" id="PF16074">
    <property type="entry name" value="PilW"/>
    <property type="match status" value="1"/>
</dbReference>
<dbReference type="RefSeq" id="WP_285765189.1">
    <property type="nucleotide sequence ID" value="NZ_BSYJ01000007.1"/>
</dbReference>
<evidence type="ECO:0000313" key="2">
    <source>
        <dbReference type="EMBL" id="GMG88579.1"/>
    </source>
</evidence>
<proteinExistence type="predicted"/>
<evidence type="ECO:0000256" key="1">
    <source>
        <dbReference type="SAM" id="Phobius"/>
    </source>
</evidence>
<keyword evidence="1" id="KW-0812">Transmembrane</keyword>
<dbReference type="InterPro" id="IPR032092">
    <property type="entry name" value="PilW"/>
</dbReference>
<name>A0ABQ6M2R3_9GAMM</name>
<keyword evidence="1" id="KW-1133">Transmembrane helix</keyword>
<keyword evidence="1" id="KW-0472">Membrane</keyword>
<protein>
    <submittedName>
        <fullName evidence="2">PilW family protein</fullName>
    </submittedName>
</protein>
<evidence type="ECO:0000313" key="3">
    <source>
        <dbReference type="Proteomes" id="UP001224392"/>
    </source>
</evidence>